<dbReference type="InterPro" id="IPR018951">
    <property type="entry name" value="Fumarase_C_C"/>
</dbReference>
<dbReference type="EMBL" id="CAJPWZ010002576">
    <property type="protein sequence ID" value="CAG2240858.1"/>
    <property type="molecule type" value="Genomic_DNA"/>
</dbReference>
<evidence type="ECO:0000256" key="1">
    <source>
        <dbReference type="ARBA" id="ARBA00009084"/>
    </source>
</evidence>
<dbReference type="Gene3D" id="1.10.40.30">
    <property type="entry name" value="Fumarase/aspartase (C-terminal domain)"/>
    <property type="match status" value="1"/>
</dbReference>
<dbReference type="Pfam" id="PF03221">
    <property type="entry name" value="HTH_Tnp_Tc5"/>
    <property type="match status" value="1"/>
</dbReference>
<dbReference type="InterPro" id="IPR024083">
    <property type="entry name" value="Fumarase/histidase_N"/>
</dbReference>
<dbReference type="FunFam" id="1.10.40.30:FF:000002">
    <property type="entry name" value="Fumarate hydratase class II"/>
    <property type="match status" value="1"/>
</dbReference>
<sequence>MAETNEDENQKPVIKTEAVDNETTDSASNYAFQTENQFNPYNVNMEQWLMEKLYRQNEMYLRSLSAAAAAATASVSTPASSSSASPSYSTEQQTNDTILNGTTAPQEPAKTPEDNRGANSSILQILSTPPTYAAATLAMDAADKKRKELSLKQKVDMIQASNGKSQRQLADEFNVCKSQVHNIMKRKDEILETFEYSTPSNRKRRFIRTENEEINILTLQYYLKMKEMEINVTGSMLQRKAREVAQQLGRTEFKASNGWLESFRKRHKIGSCYSGNNSTHGSERLPSFPSFANIIKRHGNAAEESPSSTQQGNEPSPETEQPPIHVNESTEHVQQPQHQVQVQHQAQHQHLHMNGFSPHTVAFAYRIETDSFGQIEVPSSKYYGANTARSVLNFDIGGPSERMPIPVIRALGILKRCSAEVNQEYGLDPSVANLVIQAADEVIEGKLDEHFPLVVWQTGSGTQSNMNVNEVISNRAIEIAGGQMGSKKPVHPNDHVNMSQSSNDAFPTAMHVAVCLEVHTRLLPSLQILKSTMLAKSEEFKDIVKIGRTHCQDATPLTLGQEFSAYVVQIEYGILRVSNTLPRLYELAAGGTAVGTGLNTRIGFAEKVASKIAEYTKIPFRTSSNKFESLAAHDALVEAHGALNVIAVSLMKIANDVRLLSSGPRCGIGEISIPENEPGSSIMPGKVNPTQCEAVTMVAAQVMGNNTAISVGGSGGHFELNCYKPMMVRNVLQSVRLLGDSCLSFAKNCVLGIRPNTDRINQLLNESLMLVTALNPHIGYDNACKIAKLAHQDGSTLKEAALKLELLTPEQFDQWVVPTDMLGPK</sequence>
<dbReference type="GO" id="GO:0006106">
    <property type="term" value="P:fumarate metabolic process"/>
    <property type="evidence" value="ECO:0007669"/>
    <property type="project" value="InterPro"/>
</dbReference>
<dbReference type="AlphaFoldDB" id="A0A8S3U4R6"/>
<dbReference type="FunFam" id="1.10.275.10:FF:000001">
    <property type="entry name" value="Fumarate hydratase, mitochondrial"/>
    <property type="match status" value="1"/>
</dbReference>
<feature type="region of interest" description="Disordered" evidence="6">
    <location>
        <begin position="329"/>
        <end position="348"/>
    </location>
</feature>
<dbReference type="PROSITE" id="PS00163">
    <property type="entry name" value="FUMARATE_LYASES"/>
    <property type="match status" value="1"/>
</dbReference>
<accession>A0A8S3U4R6</accession>
<dbReference type="Gene3D" id="1.20.200.10">
    <property type="entry name" value="Fumarase/aspartase (Central domain)"/>
    <property type="match status" value="1"/>
</dbReference>
<organism evidence="8 9">
    <name type="scientific">Mytilus edulis</name>
    <name type="common">Blue mussel</name>
    <dbReference type="NCBI Taxonomy" id="6550"/>
    <lineage>
        <taxon>Eukaryota</taxon>
        <taxon>Metazoa</taxon>
        <taxon>Spiralia</taxon>
        <taxon>Lophotrochozoa</taxon>
        <taxon>Mollusca</taxon>
        <taxon>Bivalvia</taxon>
        <taxon>Autobranchia</taxon>
        <taxon>Pteriomorphia</taxon>
        <taxon>Mytilida</taxon>
        <taxon>Mytiloidea</taxon>
        <taxon>Mytilidae</taxon>
        <taxon>Mytilinae</taxon>
        <taxon>Mytilus</taxon>
    </lineage>
</organism>
<dbReference type="PANTHER" id="PTHR11444:SF1">
    <property type="entry name" value="FUMARATE HYDRATASE, MITOCHONDRIAL"/>
    <property type="match status" value="1"/>
</dbReference>
<dbReference type="Pfam" id="PF10415">
    <property type="entry name" value="FumaraseC_C"/>
    <property type="match status" value="1"/>
</dbReference>
<name>A0A8S3U4R6_MYTED</name>
<dbReference type="SUPFAM" id="SSF48557">
    <property type="entry name" value="L-aspartase-like"/>
    <property type="match status" value="1"/>
</dbReference>
<protein>
    <recommendedName>
        <fullName evidence="2">fumarate hydratase</fullName>
        <ecNumber evidence="2">4.2.1.2</ecNumber>
    </recommendedName>
</protein>
<dbReference type="InterPro" id="IPR007889">
    <property type="entry name" value="HTH_Psq"/>
</dbReference>
<dbReference type="InterPro" id="IPR022761">
    <property type="entry name" value="Fumarate_lyase_N"/>
</dbReference>
<dbReference type="EC" id="4.2.1.2" evidence="2"/>
<dbReference type="GO" id="GO:0006108">
    <property type="term" value="P:malate metabolic process"/>
    <property type="evidence" value="ECO:0007669"/>
    <property type="project" value="TreeGrafter"/>
</dbReference>
<dbReference type="Proteomes" id="UP000683360">
    <property type="component" value="Unassembled WGS sequence"/>
</dbReference>
<feature type="region of interest" description="Disordered" evidence="6">
    <location>
        <begin position="1"/>
        <end position="25"/>
    </location>
</feature>
<keyword evidence="5" id="KW-0539">Nucleus</keyword>
<evidence type="ECO:0000256" key="3">
    <source>
        <dbReference type="ARBA" id="ARBA00023125"/>
    </source>
</evidence>
<dbReference type="InterPro" id="IPR006600">
    <property type="entry name" value="HTH_CenpB_DNA-bd_dom"/>
</dbReference>
<dbReference type="PANTHER" id="PTHR11444">
    <property type="entry name" value="ASPARTATEAMMONIA/ARGININOSUCCINATE/ADENYLOSUCCINATE LYASE"/>
    <property type="match status" value="1"/>
</dbReference>
<dbReference type="NCBIfam" id="TIGR00979">
    <property type="entry name" value="fumC_II"/>
    <property type="match status" value="1"/>
</dbReference>
<keyword evidence="3" id="KW-0238">DNA-binding</keyword>
<comment type="caution">
    <text evidence="8">The sequence shown here is derived from an EMBL/GenBank/DDBJ whole genome shotgun (WGS) entry which is preliminary data.</text>
</comment>
<feature type="compositionally biased region" description="Low complexity" evidence="6">
    <location>
        <begin position="77"/>
        <end position="87"/>
    </location>
</feature>
<dbReference type="PROSITE" id="PS51253">
    <property type="entry name" value="HTH_CENPB"/>
    <property type="match status" value="1"/>
</dbReference>
<dbReference type="OrthoDB" id="1738025at2759"/>
<keyword evidence="4 8" id="KW-0456">Lyase</keyword>
<dbReference type="Gene3D" id="1.10.275.10">
    <property type="entry name" value="Fumarase/aspartase (N-terminal domain)"/>
    <property type="match status" value="1"/>
</dbReference>
<dbReference type="GO" id="GO:0006099">
    <property type="term" value="P:tricarboxylic acid cycle"/>
    <property type="evidence" value="ECO:0007669"/>
    <property type="project" value="InterPro"/>
</dbReference>
<evidence type="ECO:0000313" key="9">
    <source>
        <dbReference type="Proteomes" id="UP000683360"/>
    </source>
</evidence>
<feature type="compositionally biased region" description="Polar residues" evidence="6">
    <location>
        <begin position="88"/>
        <end position="105"/>
    </location>
</feature>
<comment type="similarity">
    <text evidence="1">Belongs to the class-II fumarase/aspartase family. Fumarase subfamily.</text>
</comment>
<dbReference type="CDD" id="cd01362">
    <property type="entry name" value="Fumarase_classII"/>
    <property type="match status" value="1"/>
</dbReference>
<dbReference type="GO" id="GO:0004333">
    <property type="term" value="F:fumarate hydratase activity"/>
    <property type="evidence" value="ECO:0007669"/>
    <property type="project" value="UniProtKB-EC"/>
</dbReference>
<proteinExistence type="inferred from homology"/>
<evidence type="ECO:0000259" key="7">
    <source>
        <dbReference type="PROSITE" id="PS51253"/>
    </source>
</evidence>
<keyword evidence="9" id="KW-1185">Reference proteome</keyword>
<feature type="compositionally biased region" description="Polar residues" evidence="6">
    <location>
        <begin position="305"/>
        <end position="319"/>
    </location>
</feature>
<dbReference type="PRINTS" id="PR00149">
    <property type="entry name" value="FUMRATELYASE"/>
</dbReference>
<dbReference type="GO" id="GO:0005739">
    <property type="term" value="C:mitochondrion"/>
    <property type="evidence" value="ECO:0007669"/>
    <property type="project" value="TreeGrafter"/>
</dbReference>
<dbReference type="Pfam" id="PF00206">
    <property type="entry name" value="Lyase_1"/>
    <property type="match status" value="1"/>
</dbReference>
<dbReference type="SUPFAM" id="SSF46689">
    <property type="entry name" value="Homeodomain-like"/>
    <property type="match status" value="2"/>
</dbReference>
<dbReference type="InterPro" id="IPR009057">
    <property type="entry name" value="Homeodomain-like_sf"/>
</dbReference>
<dbReference type="GO" id="GO:0003677">
    <property type="term" value="F:DNA binding"/>
    <property type="evidence" value="ECO:0007669"/>
    <property type="project" value="UniProtKB-KW"/>
</dbReference>
<feature type="compositionally biased region" description="Low complexity" evidence="6">
    <location>
        <begin position="332"/>
        <end position="348"/>
    </location>
</feature>
<dbReference type="SMART" id="SM00674">
    <property type="entry name" value="CENPB"/>
    <property type="match status" value="1"/>
</dbReference>
<dbReference type="FunFam" id="1.20.200.10:FF:000001">
    <property type="entry name" value="Fumarate hydratase, mitochondrial"/>
    <property type="match status" value="1"/>
</dbReference>
<dbReference type="HAMAP" id="MF_00743">
    <property type="entry name" value="FumaraseC"/>
    <property type="match status" value="1"/>
</dbReference>
<gene>
    <name evidence="8" type="ORF">MEDL_53119</name>
</gene>
<reference evidence="8" key="1">
    <citation type="submission" date="2021-03" db="EMBL/GenBank/DDBJ databases">
        <authorList>
            <person name="Bekaert M."/>
        </authorList>
    </citation>
    <scope>NUCLEOTIDE SEQUENCE</scope>
</reference>
<evidence type="ECO:0000256" key="5">
    <source>
        <dbReference type="ARBA" id="ARBA00023242"/>
    </source>
</evidence>
<dbReference type="NCBIfam" id="NF008909">
    <property type="entry name" value="PRK12273.1"/>
    <property type="match status" value="1"/>
</dbReference>
<evidence type="ECO:0000256" key="4">
    <source>
        <dbReference type="ARBA" id="ARBA00023239"/>
    </source>
</evidence>
<dbReference type="Pfam" id="PF04218">
    <property type="entry name" value="CENP-B_N"/>
    <property type="match status" value="1"/>
</dbReference>
<feature type="domain" description="HTH CENPB-type" evidence="7">
    <location>
        <begin position="202"/>
        <end position="273"/>
    </location>
</feature>
<feature type="region of interest" description="Disordered" evidence="6">
    <location>
        <begin position="299"/>
        <end position="324"/>
    </location>
</feature>
<evidence type="ECO:0000256" key="2">
    <source>
        <dbReference type="ARBA" id="ARBA00012921"/>
    </source>
</evidence>
<evidence type="ECO:0000313" key="8">
    <source>
        <dbReference type="EMBL" id="CAG2240858.1"/>
    </source>
</evidence>
<feature type="region of interest" description="Disordered" evidence="6">
    <location>
        <begin position="77"/>
        <end position="117"/>
    </location>
</feature>
<dbReference type="InterPro" id="IPR005677">
    <property type="entry name" value="Fum_hydII"/>
</dbReference>
<dbReference type="Gene3D" id="1.10.10.60">
    <property type="entry name" value="Homeodomain-like"/>
    <property type="match status" value="2"/>
</dbReference>
<evidence type="ECO:0000256" key="6">
    <source>
        <dbReference type="SAM" id="MobiDB-lite"/>
    </source>
</evidence>
<dbReference type="InterPro" id="IPR020557">
    <property type="entry name" value="Fumarate_lyase_CS"/>
</dbReference>
<dbReference type="InterPro" id="IPR008948">
    <property type="entry name" value="L-Aspartase-like"/>
</dbReference>
<dbReference type="InterPro" id="IPR000362">
    <property type="entry name" value="Fumarate_lyase_fam"/>
</dbReference>